<dbReference type="PROSITE" id="PS51318">
    <property type="entry name" value="TAT"/>
    <property type="match status" value="1"/>
</dbReference>
<dbReference type="GO" id="GO:0000166">
    <property type="term" value="F:nucleotide binding"/>
    <property type="evidence" value="ECO:0007669"/>
    <property type="project" value="InterPro"/>
</dbReference>
<dbReference type="Proteomes" id="UP000256779">
    <property type="component" value="Unassembled WGS sequence"/>
</dbReference>
<comment type="caution">
    <text evidence="2">The sequence shown here is derived from an EMBL/GenBank/DDBJ whole genome shotgun (WGS) entry which is preliminary data.</text>
</comment>
<organism evidence="2 3">
    <name type="scientific">Marinoscillum furvescens DSM 4134</name>
    <dbReference type="NCBI Taxonomy" id="1122208"/>
    <lineage>
        <taxon>Bacteria</taxon>
        <taxon>Pseudomonadati</taxon>
        <taxon>Bacteroidota</taxon>
        <taxon>Cytophagia</taxon>
        <taxon>Cytophagales</taxon>
        <taxon>Reichenbachiellaceae</taxon>
        <taxon>Marinoscillum</taxon>
    </lineage>
</organism>
<dbReference type="EMBL" id="QREG01000016">
    <property type="protein sequence ID" value="RED95983.1"/>
    <property type="molecule type" value="Genomic_DNA"/>
</dbReference>
<name>A0A3D9L1G2_MARFU</name>
<dbReference type="InterPro" id="IPR050463">
    <property type="entry name" value="Gfo/Idh/MocA_oxidrdct_glycsds"/>
</dbReference>
<dbReference type="InterPro" id="IPR036291">
    <property type="entry name" value="NAD(P)-bd_dom_sf"/>
</dbReference>
<dbReference type="SUPFAM" id="SSF55347">
    <property type="entry name" value="Glyceraldehyde-3-phosphate dehydrogenase-like, C-terminal domain"/>
    <property type="match status" value="1"/>
</dbReference>
<evidence type="ECO:0000313" key="2">
    <source>
        <dbReference type="EMBL" id="RED95983.1"/>
    </source>
</evidence>
<protein>
    <submittedName>
        <fullName evidence="2">Putative dehydrogenase</fullName>
    </submittedName>
</protein>
<dbReference type="Gene3D" id="3.30.360.10">
    <property type="entry name" value="Dihydrodipicolinate Reductase, domain 2"/>
    <property type="match status" value="1"/>
</dbReference>
<reference evidence="2 3" key="1">
    <citation type="submission" date="2018-07" db="EMBL/GenBank/DDBJ databases">
        <title>Genomic Encyclopedia of Type Strains, Phase IV (KMG-IV): sequencing the most valuable type-strain genomes for metagenomic binning, comparative biology and taxonomic classification.</title>
        <authorList>
            <person name="Goeker M."/>
        </authorList>
    </citation>
    <scope>NUCLEOTIDE SEQUENCE [LARGE SCALE GENOMIC DNA]</scope>
    <source>
        <strain evidence="2 3">DSM 4134</strain>
    </source>
</reference>
<gene>
    <name evidence="2" type="ORF">C7460_11641</name>
</gene>
<evidence type="ECO:0000313" key="3">
    <source>
        <dbReference type="Proteomes" id="UP000256779"/>
    </source>
</evidence>
<dbReference type="PANTHER" id="PTHR43818">
    <property type="entry name" value="BCDNA.GH03377"/>
    <property type="match status" value="1"/>
</dbReference>
<dbReference type="OrthoDB" id="9763611at2"/>
<dbReference type="InterPro" id="IPR006311">
    <property type="entry name" value="TAT_signal"/>
</dbReference>
<dbReference type="InterPro" id="IPR000683">
    <property type="entry name" value="Gfo/Idh/MocA-like_OxRdtase_N"/>
</dbReference>
<feature type="domain" description="Gfo/Idh/MocA-like oxidoreductase N-terminal" evidence="1">
    <location>
        <begin position="38"/>
        <end position="160"/>
    </location>
</feature>
<keyword evidence="3" id="KW-1185">Reference proteome</keyword>
<proteinExistence type="predicted"/>
<dbReference type="SUPFAM" id="SSF51735">
    <property type="entry name" value="NAD(P)-binding Rossmann-fold domains"/>
    <property type="match status" value="1"/>
</dbReference>
<dbReference type="Gene3D" id="3.40.50.720">
    <property type="entry name" value="NAD(P)-binding Rossmann-like Domain"/>
    <property type="match status" value="1"/>
</dbReference>
<sequence length="439" mass="49157">MSTRRDFIKKGTLATAGLSFAMSASSYNSILGSNDRINMCFMGLGRRVPGYYPALDAEYNTRLLYLCDPKQSQVANALNAIKDKIDYKVKAEEDIRKVLQDKKLDVVFVATPDHWHTPAACMAMDAGKHVYVEKPCSHNPREGEILVDTQKRTGMHVQMGNQQRSSGHTIGIIKDIHEGLIGKPYKAVAFYSNRRGKVPHQVKQAPPADLNWDLFQGPAPRQEYYHDIWNYNWHWYGWKWGTAETGNNAVHELDVGRWALGVDFPKAVHADATKQHYTDDGWEMYDTMYATFEFEGDKTICWDGKSRNGYNTYGGGRGTIIYGTEGTVYVDRGKYRAFDRGGKLIKDSGQVSNESGVALGGGGDTTTRHVVNLLETIRGKEQLRAPIADAAKSNHLALLANLAYRSGKSFAIDPKTGKTDDAKVNENWSRAYEPGWELK</sequence>
<accession>A0A3D9L1G2</accession>
<dbReference type="RefSeq" id="WP_115869150.1">
    <property type="nucleotide sequence ID" value="NZ_QREG01000016.1"/>
</dbReference>
<dbReference type="AlphaFoldDB" id="A0A3D9L1G2"/>
<dbReference type="Pfam" id="PF01408">
    <property type="entry name" value="GFO_IDH_MocA"/>
    <property type="match status" value="1"/>
</dbReference>
<evidence type="ECO:0000259" key="1">
    <source>
        <dbReference type="Pfam" id="PF01408"/>
    </source>
</evidence>
<dbReference type="PANTHER" id="PTHR43818:SF5">
    <property type="entry name" value="OXIDOREDUCTASE FAMILY PROTEIN"/>
    <property type="match status" value="1"/>
</dbReference>